<feature type="domain" description="FANCI helical" evidence="6">
    <location>
        <begin position="562"/>
        <end position="796"/>
    </location>
</feature>
<dbReference type="PANTHER" id="PTHR21818">
    <property type="entry name" value="BC025462 PROTEIN"/>
    <property type="match status" value="1"/>
</dbReference>
<dbReference type="EMBL" id="JBCGBO010000024">
    <property type="protein sequence ID" value="KAK9182312.1"/>
    <property type="molecule type" value="Genomic_DNA"/>
</dbReference>
<dbReference type="InterPro" id="IPR029314">
    <property type="entry name" value="FANCI_S4"/>
</dbReference>
<evidence type="ECO:0000259" key="3">
    <source>
        <dbReference type="Pfam" id="PF14676"/>
    </source>
</evidence>
<feature type="domain" description="FANCI solenoid 1" evidence="2">
    <location>
        <begin position="122"/>
        <end position="280"/>
    </location>
</feature>
<comment type="caution">
    <text evidence="7">The sequence shown here is derived from an EMBL/GenBank/DDBJ whole genome shotgun (WGS) entry which is preliminary data.</text>
</comment>
<evidence type="ECO:0000259" key="5">
    <source>
        <dbReference type="Pfam" id="PF14679"/>
    </source>
</evidence>
<proteinExistence type="predicted"/>
<dbReference type="InterPro" id="IPR029310">
    <property type="entry name" value="FANCI_HD1"/>
</dbReference>
<keyword evidence="8" id="KW-1185">Reference proteome</keyword>
<dbReference type="PANTHER" id="PTHR21818:SF0">
    <property type="entry name" value="FANCONI ANEMIA GROUP I PROTEIN"/>
    <property type="match status" value="1"/>
</dbReference>
<evidence type="ECO:0000313" key="7">
    <source>
        <dbReference type="EMBL" id="KAK9182312.1"/>
    </source>
</evidence>
<dbReference type="Pfam" id="PF14675">
    <property type="entry name" value="FANCI_S1"/>
    <property type="match status" value="1"/>
</dbReference>
<dbReference type="InterPro" id="IPR029315">
    <property type="entry name" value="FANCI_S2"/>
</dbReference>
<reference evidence="7 8" key="1">
    <citation type="submission" date="2024-05" db="EMBL/GenBank/DDBJ databases">
        <title>Haplotype-resolved chromosome-level genome assembly of Huyou (Citrus changshanensis).</title>
        <authorList>
            <person name="Miao C."/>
            <person name="Chen W."/>
            <person name="Wu Y."/>
            <person name="Wang L."/>
            <person name="Zhao S."/>
            <person name="Grierson D."/>
            <person name="Xu C."/>
            <person name="Chen K."/>
        </authorList>
    </citation>
    <scope>NUCLEOTIDE SEQUENCE [LARGE SCALE GENOMIC DNA]</scope>
    <source>
        <strain evidence="7">01-14</strain>
        <tissue evidence="7">Leaf</tissue>
    </source>
</reference>
<dbReference type="Proteomes" id="UP001428341">
    <property type="component" value="Unassembled WGS sequence"/>
</dbReference>
<feature type="domain" description="FANCI solenoid 4" evidence="4">
    <location>
        <begin position="1092"/>
        <end position="1328"/>
    </location>
</feature>
<dbReference type="InterPro" id="IPR029308">
    <property type="entry name" value="FANCI_S1"/>
</dbReference>
<gene>
    <name evidence="7" type="ORF">WN944_025455</name>
</gene>
<feature type="compositionally biased region" description="Acidic residues" evidence="1">
    <location>
        <begin position="1340"/>
        <end position="1361"/>
    </location>
</feature>
<evidence type="ECO:0000259" key="6">
    <source>
        <dbReference type="Pfam" id="PF14680"/>
    </source>
</evidence>
<dbReference type="Pfam" id="PF14680">
    <property type="entry name" value="FANCI_HD2"/>
    <property type="match status" value="1"/>
</dbReference>
<dbReference type="InterPro" id="IPR026171">
    <property type="entry name" value="FANCI"/>
</dbReference>
<dbReference type="Pfam" id="PF14676">
    <property type="entry name" value="FANCI_S2"/>
    <property type="match status" value="1"/>
</dbReference>
<sequence>MTTAAAASPPLTDAEIIRLAAQKNHQTDVVSLPEYLLSPQSHETLISFLHSRASSQSPSQAISEYTCSLLSLISLSHHTPSLSSLLSSLLSAYTHLFTSLKIPRDSNSVKTIRFFNTLLSDVPVNEIKIILDLILSDMKQVVNLDDSQMLDLLPKCFDLLRESEKGGDYVNLVFDRLLDCDWSKGLLLKLVSIVRELGFFDKRRCSEFLMKVFEGMKIVDLQDLPTLVYQLLVLASRGFNKREVIEGIVVFFGSKMGSKVTSIVRQVEGTVLLHVNFAVKQDPSLGQEVMGLVKLDLRAFNHFAVAVLLSVARIRKFSESAMGILKTALLTAYRDYKFSKDCMWLPNDSKDEFLQSVKVVEKAVLRAVNESNYGREHVVPSIVQFGFILLESVEEGSLKEHCQSNGLLGIEKLGIQILKTLFEVHDMARSEVVRIHLVNVLQIVEQCKFRVLSLKPEQSMSVIRLIGNLVQNYPYPMLEHVSRLKELLDYFTFMHGKVATYLVTALLPLINFSRDLQDYTILVVRKAMFRREDAVRHAATNAIIDLIMAEKQSKTDGSLSLQDSSSQASCSQQEIPRSTHGGLFQELSALLQRCLYQQAKVKEVMYQGLVKLVLVDPSAGGPIFDFLLPHFLRFFREDSDVQLGVNLCIKVENGRAFIDEPLDCLLYCVSLILVLQSHGKSHPSDSAWTCFGFSLSQDNEEGKNSSAESFSTALLKIQKFLRNAKFEDILGLAQEEVSTSLAEEKRKCCSLILLGIIEVVLNTIANELEKAADAAKGALEKELIEYIVLHDALEKDSGVSRQSNARKVNVRASAHGTPATIPDSCNSNITQERIPFLATSSIFKLLQTVLQLYHTECSNSTATSQKHSQSSSAETLKRCSKIISFVLETTFHQIKSSPVVGKEDPLKTLIYGDMKVLGPPLLKLIFLLKSRPKSTTDQKRKESKVRKDVEEHLCLALICLRELITISLQNSQLTGLLEDLLSVSKLEYALDYESDESSRLDDLNVRSKELFIEKLLKPLISELLLLSFFREVEILCDIIVMIGNELPCKWKNSHGTWAEGFCKSNSITNANVVKSVVKLAICLSSPPNDLFVAQSLAQELLKVTGSGSSDSLEVSELYPLINHSTSTTILSCILQLTEEVVSDMDWAIKKVKTFSLVTQKSIHVNHDEDHLSGLGFEENLYSRTEALVKVLSSFVLMSLKDPQAEHFLRLATRLYKHLAQMSKLRIAPKGCKQLLPSLEFQRLVELTCKQLTVPLYNFVAEMQRGQLENASSKGILNKIKRENKCIPDLIFQIEDYEKYLIQLSKVSKINLLRHAKRSTSRDFKILDTVREGDASNNEANDSEAAEAGDNSSEDSKDDDENASARVLFPMADDSLGAADSESDGQNEHENENAAFIVKRLKRSNQ</sequence>
<evidence type="ECO:0000259" key="2">
    <source>
        <dbReference type="Pfam" id="PF14675"/>
    </source>
</evidence>
<evidence type="ECO:0008006" key="9">
    <source>
        <dbReference type="Google" id="ProtNLM"/>
    </source>
</evidence>
<dbReference type="Pfam" id="PF14678">
    <property type="entry name" value="FANCI_S4"/>
    <property type="match status" value="1"/>
</dbReference>
<evidence type="ECO:0000259" key="4">
    <source>
        <dbReference type="Pfam" id="PF14678"/>
    </source>
</evidence>
<feature type="region of interest" description="Disordered" evidence="1">
    <location>
        <begin position="1333"/>
        <end position="1405"/>
    </location>
</feature>
<evidence type="ECO:0000256" key="1">
    <source>
        <dbReference type="SAM" id="MobiDB-lite"/>
    </source>
</evidence>
<name>A0AAP0LQL2_9ROSI</name>
<dbReference type="GO" id="GO:0006281">
    <property type="term" value="P:DNA repair"/>
    <property type="evidence" value="ECO:0007669"/>
    <property type="project" value="InterPro"/>
</dbReference>
<accession>A0AAP0LQL2</accession>
<organism evidence="7 8">
    <name type="scientific">Citrus x changshan-huyou</name>
    <dbReference type="NCBI Taxonomy" id="2935761"/>
    <lineage>
        <taxon>Eukaryota</taxon>
        <taxon>Viridiplantae</taxon>
        <taxon>Streptophyta</taxon>
        <taxon>Embryophyta</taxon>
        <taxon>Tracheophyta</taxon>
        <taxon>Spermatophyta</taxon>
        <taxon>Magnoliopsida</taxon>
        <taxon>eudicotyledons</taxon>
        <taxon>Gunneridae</taxon>
        <taxon>Pentapetalae</taxon>
        <taxon>rosids</taxon>
        <taxon>malvids</taxon>
        <taxon>Sapindales</taxon>
        <taxon>Rutaceae</taxon>
        <taxon>Aurantioideae</taxon>
        <taxon>Citrus</taxon>
    </lineage>
</organism>
<feature type="domain" description="FANCI helical" evidence="5">
    <location>
        <begin position="284"/>
        <end position="365"/>
    </location>
</feature>
<evidence type="ECO:0000313" key="8">
    <source>
        <dbReference type="Proteomes" id="UP001428341"/>
    </source>
</evidence>
<feature type="domain" description="FANCI solenoid 2" evidence="3">
    <location>
        <begin position="378"/>
        <end position="544"/>
    </location>
</feature>
<dbReference type="Pfam" id="PF14679">
    <property type="entry name" value="FANCI_HD1"/>
    <property type="match status" value="1"/>
</dbReference>
<protein>
    <recommendedName>
        <fullName evidence="9">Fanconi anemia group I protein</fullName>
    </recommendedName>
</protein>
<dbReference type="InterPro" id="IPR029312">
    <property type="entry name" value="FANCI_HD2"/>
</dbReference>
<dbReference type="GO" id="GO:0070182">
    <property type="term" value="F:DNA polymerase binding"/>
    <property type="evidence" value="ECO:0007669"/>
    <property type="project" value="TreeGrafter"/>
</dbReference>